<dbReference type="SUPFAM" id="SSF54001">
    <property type="entry name" value="Cysteine proteinases"/>
    <property type="match status" value="1"/>
</dbReference>
<dbReference type="Gene3D" id="3.10.620.30">
    <property type="match status" value="1"/>
</dbReference>
<proteinExistence type="predicted"/>
<organism evidence="3 4">
    <name type="scientific">candidate division WOR-3 bacterium</name>
    <dbReference type="NCBI Taxonomy" id="2052148"/>
    <lineage>
        <taxon>Bacteria</taxon>
        <taxon>Bacteria division WOR-3</taxon>
    </lineage>
</organism>
<evidence type="ECO:0000259" key="2">
    <source>
        <dbReference type="SMART" id="SM00460"/>
    </source>
</evidence>
<dbReference type="PANTHER" id="PTHR35532:SF5">
    <property type="entry name" value="CARBOHYDRATE-BINDING DOMAIN-CONTAINING PROTEIN"/>
    <property type="match status" value="1"/>
</dbReference>
<evidence type="ECO:0000313" key="4">
    <source>
        <dbReference type="Proteomes" id="UP000779900"/>
    </source>
</evidence>
<feature type="domain" description="Transglutaminase-like" evidence="2">
    <location>
        <begin position="236"/>
        <end position="295"/>
    </location>
</feature>
<evidence type="ECO:0000256" key="1">
    <source>
        <dbReference type="SAM" id="Phobius"/>
    </source>
</evidence>
<gene>
    <name evidence="3" type="ORF">FJY68_06815</name>
</gene>
<keyword evidence="1" id="KW-1133">Transmembrane helix</keyword>
<sequence length="568" mass="61978">MNADRRRHGSESGTPIGVDRRVSAAGIRCRTVNPGFVPRSTQKKLSAGNRLRTPSALWPLWLSILLPLAMSAVAQPFASPQDSALLALAPDSLRPAFAEALADAGQNWDELAFAVATVQPDRRAEAVWLINSMPHLDRLEMTRAVLVEHIEYSHIGMTAFKYRAPDSLFRNYILTYRISDEPVTAWRKLLYGRFARAVKKSRTPAAAARIVNLWLAGHIRPVKRGFFGPMKSPELVLSSGSGTNEEIAVLAAAILKSLGIPSRRVKVPWLGAQDSDASWLEVYSDGSWLPCYPLEPKAFGDFRWLEREHGNNVTVAVATSAFGQQLVTPSYTAGARVRIRLTAAGVPLPGFEGFAVNVFNAGAWRPMDELNTVTDSLGKFDCYLGNGNFLLIAGQRDPRGDPYVVTRELEVKPYAAVDITLDLTVPVTPAPVYSRTPDFTNLLPNIAGGISSTLPPKDRPGVVIRFDPALSVALPAFKAAQQLHEKYEKEGLFVLGIAHAPLDAARSFATKNALTFTIACEPNTRTGVLDTDDILTLYNKKGAIVFRKTRPGAGDISELNRTVAAMLK</sequence>
<dbReference type="Proteomes" id="UP000779900">
    <property type="component" value="Unassembled WGS sequence"/>
</dbReference>
<accession>A0A937XD75</accession>
<evidence type="ECO:0000313" key="3">
    <source>
        <dbReference type="EMBL" id="MBM3331550.1"/>
    </source>
</evidence>
<reference evidence="3" key="1">
    <citation type="submission" date="2019-03" db="EMBL/GenBank/DDBJ databases">
        <title>Lake Tanganyika Metagenome-Assembled Genomes (MAGs).</title>
        <authorList>
            <person name="Tran P."/>
        </authorList>
    </citation>
    <scope>NUCLEOTIDE SEQUENCE</scope>
    <source>
        <strain evidence="3">K_DeepCast_150m_m2_040</strain>
    </source>
</reference>
<dbReference type="InterPro" id="IPR002931">
    <property type="entry name" value="Transglutaminase-like"/>
</dbReference>
<dbReference type="PANTHER" id="PTHR35532">
    <property type="entry name" value="SIMILAR TO POLYHYDROXYALKANOATE DEPOLYMERASE"/>
    <property type="match status" value="1"/>
</dbReference>
<feature type="transmembrane region" description="Helical" evidence="1">
    <location>
        <begin position="56"/>
        <end position="78"/>
    </location>
</feature>
<dbReference type="InterPro" id="IPR038765">
    <property type="entry name" value="Papain-like_cys_pep_sf"/>
</dbReference>
<protein>
    <recommendedName>
        <fullName evidence="2">Transglutaminase-like domain-containing protein</fullName>
    </recommendedName>
</protein>
<dbReference type="Pfam" id="PF01841">
    <property type="entry name" value="Transglut_core"/>
    <property type="match status" value="1"/>
</dbReference>
<dbReference type="EMBL" id="VGIR01000034">
    <property type="protein sequence ID" value="MBM3331550.1"/>
    <property type="molecule type" value="Genomic_DNA"/>
</dbReference>
<name>A0A937XD75_UNCW3</name>
<keyword evidence="1" id="KW-0812">Transmembrane</keyword>
<dbReference type="AlphaFoldDB" id="A0A937XD75"/>
<comment type="caution">
    <text evidence="3">The sequence shown here is derived from an EMBL/GenBank/DDBJ whole genome shotgun (WGS) entry which is preliminary data.</text>
</comment>
<dbReference type="SMART" id="SM00460">
    <property type="entry name" value="TGc"/>
    <property type="match status" value="1"/>
</dbReference>
<keyword evidence="1" id="KW-0472">Membrane</keyword>